<proteinExistence type="predicted"/>
<keyword evidence="1" id="KW-1133">Transmembrane helix</keyword>
<dbReference type="Proteomes" id="UP000748025">
    <property type="component" value="Unassembled WGS sequence"/>
</dbReference>
<protein>
    <submittedName>
        <fullName evidence="2">Uncharacterized protein</fullName>
    </submittedName>
</protein>
<dbReference type="OrthoDB" id="4957221at2759"/>
<evidence type="ECO:0000313" key="3">
    <source>
        <dbReference type="Proteomes" id="UP000748025"/>
    </source>
</evidence>
<comment type="caution">
    <text evidence="2">The sequence shown here is derived from an EMBL/GenBank/DDBJ whole genome shotgun (WGS) entry which is preliminary data.</text>
</comment>
<keyword evidence="3" id="KW-1185">Reference proteome</keyword>
<evidence type="ECO:0000313" key="2">
    <source>
        <dbReference type="EMBL" id="KAG5999132.1"/>
    </source>
</evidence>
<organism evidence="2 3">
    <name type="scientific">Claviceps pusilla</name>
    <dbReference type="NCBI Taxonomy" id="123648"/>
    <lineage>
        <taxon>Eukaryota</taxon>
        <taxon>Fungi</taxon>
        <taxon>Dikarya</taxon>
        <taxon>Ascomycota</taxon>
        <taxon>Pezizomycotina</taxon>
        <taxon>Sordariomycetes</taxon>
        <taxon>Hypocreomycetidae</taxon>
        <taxon>Hypocreales</taxon>
        <taxon>Clavicipitaceae</taxon>
        <taxon>Claviceps</taxon>
    </lineage>
</organism>
<dbReference type="AlphaFoldDB" id="A0A9P7SW91"/>
<dbReference type="EMBL" id="SRPW01001782">
    <property type="protein sequence ID" value="KAG5999132.1"/>
    <property type="molecule type" value="Genomic_DNA"/>
</dbReference>
<sequence>MGGKPKAFVEPTSALSSFRTIDLVLRVLSTLVCIAILALGGVSAAKSGVFLIGILGPPAACVILWSILQFGLSTSRFEYMNFRSRFRMVIGVLITIGFAIADICLGLFRQWWADSESGFNYFADNLDDNKSPNEKIIINLTIAGLSLGCLATRWTMTQ</sequence>
<feature type="transmembrane region" description="Helical" evidence="1">
    <location>
        <begin position="48"/>
        <end position="68"/>
    </location>
</feature>
<name>A0A9P7SW91_9HYPO</name>
<evidence type="ECO:0000256" key="1">
    <source>
        <dbReference type="SAM" id="Phobius"/>
    </source>
</evidence>
<keyword evidence="1" id="KW-0812">Transmembrane</keyword>
<accession>A0A9P7SW91</accession>
<feature type="transmembrane region" description="Helical" evidence="1">
    <location>
        <begin position="136"/>
        <end position="156"/>
    </location>
</feature>
<feature type="transmembrane region" description="Helical" evidence="1">
    <location>
        <begin position="89"/>
        <end position="112"/>
    </location>
</feature>
<feature type="transmembrane region" description="Helical" evidence="1">
    <location>
        <begin position="23"/>
        <end position="42"/>
    </location>
</feature>
<reference evidence="2" key="1">
    <citation type="journal article" date="2020" name="bioRxiv">
        <title>Whole genome comparisons of ergot fungi reveals the divergence and evolution of species within the genus Claviceps are the result of varying mechanisms driving genome evolution and host range expansion.</title>
        <authorList>
            <person name="Wyka S.A."/>
            <person name="Mondo S.J."/>
            <person name="Liu M."/>
            <person name="Dettman J."/>
            <person name="Nalam V."/>
            <person name="Broders K.D."/>
        </authorList>
    </citation>
    <scope>NUCLEOTIDE SEQUENCE</scope>
    <source>
        <strain evidence="2">CCC 602</strain>
    </source>
</reference>
<gene>
    <name evidence="2" type="ORF">E4U43_002265</name>
</gene>
<keyword evidence="1" id="KW-0472">Membrane</keyword>